<proteinExistence type="predicted"/>
<keyword evidence="2" id="KW-0378">Hydrolase</keyword>
<dbReference type="Gene3D" id="3.40.350.10">
    <property type="entry name" value="Creatinase/prolidase N-terminal domain"/>
    <property type="match status" value="1"/>
</dbReference>
<keyword evidence="2" id="KW-0645">Protease</keyword>
<dbReference type="EC" id="3.4.13.9" evidence="2"/>
<dbReference type="Pfam" id="PF21216">
    <property type="entry name" value="PepQ_N"/>
    <property type="match status" value="1"/>
</dbReference>
<protein>
    <submittedName>
        <fullName evidence="2">Xaa-Pro dipeptidase PepQ</fullName>
        <ecNumber evidence="2">3.4.13.9</ecNumber>
    </submittedName>
</protein>
<accession>A0A2X3CSJ8</accession>
<dbReference type="InterPro" id="IPR048819">
    <property type="entry name" value="PepQ_N"/>
</dbReference>
<evidence type="ECO:0000313" key="2">
    <source>
        <dbReference type="EMBL" id="SQC16083.1"/>
    </source>
</evidence>
<evidence type="ECO:0000313" key="3">
    <source>
        <dbReference type="Proteomes" id="UP000251088"/>
    </source>
</evidence>
<dbReference type="GO" id="GO:0102009">
    <property type="term" value="F:proline dipeptidase activity"/>
    <property type="evidence" value="ECO:0007669"/>
    <property type="project" value="UniProtKB-EC"/>
</dbReference>
<name>A0A2X3CSJ8_KLEPN</name>
<keyword evidence="2" id="KW-0224">Dipeptidase</keyword>
<dbReference type="InterPro" id="IPR029149">
    <property type="entry name" value="Creatin/AminoP/Spt16_N"/>
</dbReference>
<gene>
    <name evidence="2" type="primary">pepQ_1</name>
    <name evidence="2" type="ORF">NCTC9128_04061</name>
</gene>
<sequence length="124" mass="14581">MESLAALYKNHIVTLQERTRDVLARFQMDALLIHSGELVNVFLDDHPYPFKVNPQFKAWVPVTQVPNCWLLVDGVNKPKLWFYLPVDYWHNVEPLPTSFWTEEIDVIALPKGRWHRQPAACRSR</sequence>
<feature type="domain" description="Xaa-Pro dipeptidase N-terminal" evidence="1">
    <location>
        <begin position="7"/>
        <end position="110"/>
    </location>
</feature>
<dbReference type="Proteomes" id="UP000251088">
    <property type="component" value="Unassembled WGS sequence"/>
</dbReference>
<dbReference type="AlphaFoldDB" id="A0A2X3CSJ8"/>
<reference evidence="2 3" key="1">
    <citation type="submission" date="2018-06" db="EMBL/GenBank/DDBJ databases">
        <authorList>
            <consortium name="Pathogen Informatics"/>
            <person name="Doyle S."/>
        </authorList>
    </citation>
    <scope>NUCLEOTIDE SEQUENCE [LARGE SCALE GENOMIC DNA]</scope>
    <source>
        <strain evidence="2 3">NCTC9128</strain>
    </source>
</reference>
<dbReference type="EMBL" id="UAWN01000012">
    <property type="protein sequence ID" value="SQC16083.1"/>
    <property type="molecule type" value="Genomic_DNA"/>
</dbReference>
<organism evidence="2 3">
    <name type="scientific">Klebsiella pneumoniae</name>
    <dbReference type="NCBI Taxonomy" id="573"/>
    <lineage>
        <taxon>Bacteria</taxon>
        <taxon>Pseudomonadati</taxon>
        <taxon>Pseudomonadota</taxon>
        <taxon>Gammaproteobacteria</taxon>
        <taxon>Enterobacterales</taxon>
        <taxon>Enterobacteriaceae</taxon>
        <taxon>Klebsiella/Raoultella group</taxon>
        <taxon>Klebsiella</taxon>
        <taxon>Klebsiella pneumoniae complex</taxon>
    </lineage>
</organism>
<evidence type="ECO:0000259" key="1">
    <source>
        <dbReference type="Pfam" id="PF21216"/>
    </source>
</evidence>